<dbReference type="EMBL" id="FORT01000008">
    <property type="protein sequence ID" value="SFK04914.1"/>
    <property type="molecule type" value="Genomic_DNA"/>
</dbReference>
<dbReference type="CDD" id="cd03673">
    <property type="entry name" value="NUDIX_Ap6A_hydrolase"/>
    <property type="match status" value="1"/>
</dbReference>
<evidence type="ECO:0000256" key="1">
    <source>
        <dbReference type="ARBA" id="ARBA00022801"/>
    </source>
</evidence>
<dbReference type="InterPro" id="IPR000086">
    <property type="entry name" value="NUDIX_hydrolase_dom"/>
</dbReference>
<keyword evidence="1" id="KW-0378">Hydrolase</keyword>
<dbReference type="AlphaFoldDB" id="A0A1I3WB66"/>
<evidence type="ECO:0000313" key="4">
    <source>
        <dbReference type="Proteomes" id="UP000198915"/>
    </source>
</evidence>
<proteinExistence type="predicted"/>
<dbReference type="RefSeq" id="WP_092269032.1">
    <property type="nucleotide sequence ID" value="NZ_BJOE01000013.1"/>
</dbReference>
<dbReference type="GO" id="GO:0006754">
    <property type="term" value="P:ATP biosynthetic process"/>
    <property type="evidence" value="ECO:0007669"/>
    <property type="project" value="TreeGrafter"/>
</dbReference>
<dbReference type="PANTHER" id="PTHR21340:SF0">
    <property type="entry name" value="BIS(5'-NUCLEOSYL)-TETRAPHOSPHATASE [ASYMMETRICAL]"/>
    <property type="match status" value="1"/>
</dbReference>
<reference evidence="4" key="1">
    <citation type="submission" date="2016-10" db="EMBL/GenBank/DDBJ databases">
        <authorList>
            <person name="Varghese N."/>
            <person name="Submissions S."/>
        </authorList>
    </citation>
    <scope>NUCLEOTIDE SEQUENCE [LARGE SCALE GENOMIC DNA]</scope>
    <source>
        <strain evidence="4">OK042</strain>
    </source>
</reference>
<dbReference type="InterPro" id="IPR015797">
    <property type="entry name" value="NUDIX_hydrolase-like_dom_sf"/>
</dbReference>
<dbReference type="InterPro" id="IPR051325">
    <property type="entry name" value="Nudix_hydrolase_domain"/>
</dbReference>
<dbReference type="PROSITE" id="PS51462">
    <property type="entry name" value="NUDIX"/>
    <property type="match status" value="1"/>
</dbReference>
<dbReference type="STRING" id="1884381.SAMN05518846_10842"/>
<dbReference type="PROSITE" id="PS00893">
    <property type="entry name" value="NUDIX_BOX"/>
    <property type="match status" value="1"/>
</dbReference>
<organism evidence="3 4">
    <name type="scientific">Brevibacillus centrosporus</name>
    <dbReference type="NCBI Taxonomy" id="54910"/>
    <lineage>
        <taxon>Bacteria</taxon>
        <taxon>Bacillati</taxon>
        <taxon>Bacillota</taxon>
        <taxon>Bacilli</taxon>
        <taxon>Bacillales</taxon>
        <taxon>Paenibacillaceae</taxon>
        <taxon>Brevibacillus</taxon>
    </lineage>
</organism>
<dbReference type="GO" id="GO:0004081">
    <property type="term" value="F:bis(5'-nucleosyl)-tetraphosphatase (asymmetrical) activity"/>
    <property type="evidence" value="ECO:0007669"/>
    <property type="project" value="TreeGrafter"/>
</dbReference>
<gene>
    <name evidence="3" type="ORF">SAMN05518846_10842</name>
</gene>
<dbReference type="InterPro" id="IPR020084">
    <property type="entry name" value="NUDIX_hydrolase_CS"/>
</dbReference>
<name>A0A1I3WB66_9BACL</name>
<dbReference type="GeneID" id="301130272"/>
<evidence type="ECO:0000313" key="3">
    <source>
        <dbReference type="EMBL" id="SFK04914.1"/>
    </source>
</evidence>
<keyword evidence="4" id="KW-1185">Reference proteome</keyword>
<protein>
    <submittedName>
        <fullName evidence="3">NUDIX domain-containing protein</fullName>
    </submittedName>
</protein>
<dbReference type="GO" id="GO:0006167">
    <property type="term" value="P:AMP biosynthetic process"/>
    <property type="evidence" value="ECO:0007669"/>
    <property type="project" value="TreeGrafter"/>
</dbReference>
<dbReference type="SUPFAM" id="SSF55811">
    <property type="entry name" value="Nudix"/>
    <property type="match status" value="1"/>
</dbReference>
<feature type="domain" description="Nudix hydrolase" evidence="2">
    <location>
        <begin position="1"/>
        <end position="137"/>
    </location>
</feature>
<accession>A0A1I3WB66</accession>
<dbReference type="Pfam" id="PF00293">
    <property type="entry name" value="NUDIX"/>
    <property type="match status" value="1"/>
</dbReference>
<dbReference type="PANTHER" id="PTHR21340">
    <property type="entry name" value="DIADENOSINE 5,5-P1,P4-TETRAPHOSPHATE PYROPHOSPHOHYDROLASE MUTT"/>
    <property type="match status" value="1"/>
</dbReference>
<sequence length="142" mass="16127">MKEISAGGVVYREQDGEYMLLLIEDRYGKVTLAKGKQEIGETIEETALREVLEETGVAGRLGGKLDMITYVYHHPVTGEAVDKEVHYYLVEAYNTEITVQLEEINDVHWHPAAEAWALQQARGYRNNDKVFLLAFEQLGIEV</sequence>
<dbReference type="Proteomes" id="UP000198915">
    <property type="component" value="Unassembled WGS sequence"/>
</dbReference>
<dbReference type="Gene3D" id="3.90.79.10">
    <property type="entry name" value="Nucleoside Triphosphate Pyrophosphohydrolase"/>
    <property type="match status" value="1"/>
</dbReference>
<evidence type="ECO:0000259" key="2">
    <source>
        <dbReference type="PROSITE" id="PS51462"/>
    </source>
</evidence>